<dbReference type="Proteomes" id="UP001344906">
    <property type="component" value="Unassembled WGS sequence"/>
</dbReference>
<accession>A0ABQ6FNP8</accession>
<comment type="caution">
    <text evidence="1">The sequence shown here is derived from an EMBL/GenBank/DDBJ whole genome shotgun (WGS) entry which is preliminary data.</text>
</comment>
<dbReference type="EMBL" id="BSRI01000001">
    <property type="protein sequence ID" value="GLV54438.1"/>
    <property type="molecule type" value="Genomic_DNA"/>
</dbReference>
<gene>
    <name evidence="1" type="ORF">KDH_12850</name>
</gene>
<dbReference type="InterPro" id="IPR029063">
    <property type="entry name" value="SAM-dependent_MTases_sf"/>
</dbReference>
<organism evidence="1 2">
    <name type="scientific">Dictyobacter halimunensis</name>
    <dbReference type="NCBI Taxonomy" id="3026934"/>
    <lineage>
        <taxon>Bacteria</taxon>
        <taxon>Bacillati</taxon>
        <taxon>Chloroflexota</taxon>
        <taxon>Ktedonobacteria</taxon>
        <taxon>Ktedonobacterales</taxon>
        <taxon>Dictyobacteraceae</taxon>
        <taxon>Dictyobacter</taxon>
    </lineage>
</organism>
<sequence>MIGDAYEVVPTFEDESFGCIQDPPTFRLAGDLYASVFYRELYHILKRGGRLFHSIV</sequence>
<reference evidence="1 2" key="1">
    <citation type="submission" date="2023-02" db="EMBL/GenBank/DDBJ databases">
        <title>Dictyobacter halimunensis sp. nov., a new member of the class Ktedonobacteria from forest soil in a geothermal area.</title>
        <authorList>
            <person name="Rachmania M.K."/>
            <person name="Ningsih F."/>
            <person name="Sakai Y."/>
            <person name="Yabe S."/>
            <person name="Yokota A."/>
            <person name="Sjamsuridzal W."/>
        </authorList>
    </citation>
    <scope>NUCLEOTIDE SEQUENCE [LARGE SCALE GENOMIC DNA]</scope>
    <source>
        <strain evidence="1 2">S3.2.2.5</strain>
    </source>
</reference>
<proteinExistence type="predicted"/>
<name>A0ABQ6FNP8_9CHLR</name>
<dbReference type="SUPFAM" id="SSF53335">
    <property type="entry name" value="S-adenosyl-L-methionine-dependent methyltransferases"/>
    <property type="match status" value="1"/>
</dbReference>
<keyword evidence="2" id="KW-1185">Reference proteome</keyword>
<evidence type="ECO:0000313" key="2">
    <source>
        <dbReference type="Proteomes" id="UP001344906"/>
    </source>
</evidence>
<protein>
    <recommendedName>
        <fullName evidence="3">Methyltransferase type 11 domain-containing protein</fullName>
    </recommendedName>
</protein>
<evidence type="ECO:0008006" key="3">
    <source>
        <dbReference type="Google" id="ProtNLM"/>
    </source>
</evidence>
<dbReference type="RefSeq" id="WP_338248105.1">
    <property type="nucleotide sequence ID" value="NZ_BSRI01000001.1"/>
</dbReference>
<evidence type="ECO:0000313" key="1">
    <source>
        <dbReference type="EMBL" id="GLV54438.1"/>
    </source>
</evidence>